<gene>
    <name evidence="9" type="ORF">GCM10011519_23030</name>
</gene>
<comment type="caution">
    <text evidence="9">The sequence shown here is derived from an EMBL/GenBank/DDBJ whole genome shotgun (WGS) entry which is preliminary data.</text>
</comment>
<sequence length="351" mass="37371">MRETLALLFDSAHPSASVETIRRRDLRDDDVALDVWFCGVCASDLHAIEHAHSHDTPLVPGHEMTGRVSAVGPGVSDLRPGDLVAVGNIVDSCGECEECRAGLENYCRHFPTPTYGGTDRRDGTVTCGGWSGEMVARSRFVHRLPAGLDAAAAAPLMCAGVTVWEPLRNYAVGRGSRVGVVGLGGLGHLAIRFAVALGAHVTVFTTSPTKVDAASALGAHDVVVSSDTASMQARGRTLDLVVDTGSGSHDPSPYLDTLRIGATMCVLGIAERIDVSSFSLRWGRHQLTGSGTGSVRSTREMLAFAADHAITAEVELLPASAHEEAQRRLRASDVRWRFVLDLRTLGRDRSS</sequence>
<comment type="catalytic activity">
    <reaction evidence="6">
        <text>a primary alcohol + NADP(+) = an aldehyde + NADPH + H(+)</text>
        <dbReference type="Rhea" id="RHEA:15937"/>
        <dbReference type="ChEBI" id="CHEBI:15378"/>
        <dbReference type="ChEBI" id="CHEBI:15734"/>
        <dbReference type="ChEBI" id="CHEBI:17478"/>
        <dbReference type="ChEBI" id="CHEBI:57783"/>
        <dbReference type="ChEBI" id="CHEBI:58349"/>
        <dbReference type="EC" id="1.1.1.2"/>
    </reaction>
</comment>
<dbReference type="PANTHER" id="PTHR42683">
    <property type="entry name" value="ALDEHYDE REDUCTASE"/>
    <property type="match status" value="1"/>
</dbReference>
<proteinExistence type="inferred from homology"/>
<dbReference type="Proteomes" id="UP000649179">
    <property type="component" value="Unassembled WGS sequence"/>
</dbReference>
<evidence type="ECO:0000313" key="9">
    <source>
        <dbReference type="EMBL" id="GGF48412.1"/>
    </source>
</evidence>
<dbReference type="SUPFAM" id="SSF51735">
    <property type="entry name" value="NAD(P)-binding Rossmann-fold domains"/>
    <property type="match status" value="1"/>
</dbReference>
<reference evidence="9" key="2">
    <citation type="submission" date="2020-09" db="EMBL/GenBank/DDBJ databases">
        <authorList>
            <person name="Sun Q."/>
            <person name="Zhou Y."/>
        </authorList>
    </citation>
    <scope>NUCLEOTIDE SEQUENCE</scope>
    <source>
        <strain evidence="9">CGMCC 1.16067</strain>
    </source>
</reference>
<dbReference type="Pfam" id="PF00107">
    <property type="entry name" value="ADH_zinc_N"/>
    <property type="match status" value="1"/>
</dbReference>
<dbReference type="RefSeq" id="WP_188779894.1">
    <property type="nucleotide sequence ID" value="NZ_BMKQ01000001.1"/>
</dbReference>
<protein>
    <recommendedName>
        <fullName evidence="5">alcohol dehydrogenase (NADP(+))</fullName>
        <ecNumber evidence="5">1.1.1.2</ecNumber>
    </recommendedName>
</protein>
<dbReference type="CDD" id="cd05283">
    <property type="entry name" value="CAD1"/>
    <property type="match status" value="1"/>
</dbReference>
<dbReference type="SMART" id="SM00829">
    <property type="entry name" value="PKS_ER"/>
    <property type="match status" value="1"/>
</dbReference>
<evidence type="ECO:0000256" key="5">
    <source>
        <dbReference type="ARBA" id="ARBA00024074"/>
    </source>
</evidence>
<dbReference type="InterPro" id="IPR029752">
    <property type="entry name" value="D-isomer_DH_CS1"/>
</dbReference>
<evidence type="ECO:0000259" key="8">
    <source>
        <dbReference type="SMART" id="SM00829"/>
    </source>
</evidence>
<dbReference type="EMBL" id="BMKQ01000001">
    <property type="protein sequence ID" value="GGF48412.1"/>
    <property type="molecule type" value="Genomic_DNA"/>
</dbReference>
<evidence type="ECO:0000256" key="4">
    <source>
        <dbReference type="ARBA" id="ARBA00023002"/>
    </source>
</evidence>
<keyword evidence="10" id="KW-1185">Reference proteome</keyword>
<dbReference type="Gene3D" id="3.90.180.10">
    <property type="entry name" value="Medium-chain alcohol dehydrogenases, catalytic domain"/>
    <property type="match status" value="1"/>
</dbReference>
<dbReference type="InterPro" id="IPR020843">
    <property type="entry name" value="ER"/>
</dbReference>
<dbReference type="EC" id="1.1.1.2" evidence="5"/>
<keyword evidence="4" id="KW-0560">Oxidoreductase</keyword>
<dbReference type="InterPro" id="IPR013149">
    <property type="entry name" value="ADH-like_C"/>
</dbReference>
<dbReference type="Pfam" id="PF08240">
    <property type="entry name" value="ADH_N"/>
    <property type="match status" value="1"/>
</dbReference>
<name>A0A917BLE4_9ACTN</name>
<accession>A0A917BLE4</accession>
<dbReference type="PROSITE" id="PS00059">
    <property type="entry name" value="ADH_ZINC"/>
    <property type="match status" value="1"/>
</dbReference>
<organism evidence="9 10">
    <name type="scientific">Marmoricola endophyticus</name>
    <dbReference type="NCBI Taxonomy" id="2040280"/>
    <lineage>
        <taxon>Bacteria</taxon>
        <taxon>Bacillati</taxon>
        <taxon>Actinomycetota</taxon>
        <taxon>Actinomycetes</taxon>
        <taxon>Propionibacteriales</taxon>
        <taxon>Nocardioidaceae</taxon>
        <taxon>Marmoricola</taxon>
    </lineage>
</organism>
<evidence type="ECO:0000256" key="7">
    <source>
        <dbReference type="RuleBase" id="RU361277"/>
    </source>
</evidence>
<dbReference type="InterPro" id="IPR011032">
    <property type="entry name" value="GroES-like_sf"/>
</dbReference>
<evidence type="ECO:0000313" key="10">
    <source>
        <dbReference type="Proteomes" id="UP000649179"/>
    </source>
</evidence>
<dbReference type="GO" id="GO:0008270">
    <property type="term" value="F:zinc ion binding"/>
    <property type="evidence" value="ECO:0007669"/>
    <property type="project" value="InterPro"/>
</dbReference>
<evidence type="ECO:0000256" key="3">
    <source>
        <dbReference type="ARBA" id="ARBA00022833"/>
    </source>
</evidence>
<dbReference type="InterPro" id="IPR036291">
    <property type="entry name" value="NAD(P)-bd_dom_sf"/>
</dbReference>
<dbReference type="PROSITE" id="PS00065">
    <property type="entry name" value="D_2_HYDROXYACID_DH_1"/>
    <property type="match status" value="1"/>
</dbReference>
<dbReference type="InterPro" id="IPR002328">
    <property type="entry name" value="ADH_Zn_CS"/>
</dbReference>
<keyword evidence="2 7" id="KW-0479">Metal-binding</keyword>
<evidence type="ECO:0000256" key="1">
    <source>
        <dbReference type="ARBA" id="ARBA00001947"/>
    </source>
</evidence>
<dbReference type="FunFam" id="3.40.50.720:FF:000022">
    <property type="entry name" value="Cinnamyl alcohol dehydrogenase"/>
    <property type="match status" value="1"/>
</dbReference>
<dbReference type="GO" id="GO:0008106">
    <property type="term" value="F:alcohol dehydrogenase (NADP+) activity"/>
    <property type="evidence" value="ECO:0007669"/>
    <property type="project" value="UniProtKB-EC"/>
</dbReference>
<dbReference type="Gene3D" id="3.40.50.720">
    <property type="entry name" value="NAD(P)-binding Rossmann-like Domain"/>
    <property type="match status" value="1"/>
</dbReference>
<reference evidence="9" key="1">
    <citation type="journal article" date="2014" name="Int. J. Syst. Evol. Microbiol.">
        <title>Complete genome sequence of Corynebacterium casei LMG S-19264T (=DSM 44701T), isolated from a smear-ripened cheese.</title>
        <authorList>
            <consortium name="US DOE Joint Genome Institute (JGI-PGF)"/>
            <person name="Walter F."/>
            <person name="Albersmeier A."/>
            <person name="Kalinowski J."/>
            <person name="Ruckert C."/>
        </authorList>
    </citation>
    <scope>NUCLEOTIDE SEQUENCE</scope>
    <source>
        <strain evidence="9">CGMCC 1.16067</strain>
    </source>
</reference>
<dbReference type="InterPro" id="IPR047109">
    <property type="entry name" value="CAD-like"/>
</dbReference>
<dbReference type="SUPFAM" id="SSF50129">
    <property type="entry name" value="GroES-like"/>
    <property type="match status" value="1"/>
</dbReference>
<feature type="domain" description="Enoyl reductase (ER)" evidence="8">
    <location>
        <begin position="11"/>
        <end position="340"/>
    </location>
</feature>
<dbReference type="AlphaFoldDB" id="A0A917BLE4"/>
<dbReference type="InterPro" id="IPR013154">
    <property type="entry name" value="ADH-like_N"/>
</dbReference>
<evidence type="ECO:0000256" key="6">
    <source>
        <dbReference type="ARBA" id="ARBA00048262"/>
    </source>
</evidence>
<evidence type="ECO:0000256" key="2">
    <source>
        <dbReference type="ARBA" id="ARBA00022723"/>
    </source>
</evidence>
<comment type="cofactor">
    <cofactor evidence="1 7">
        <name>Zn(2+)</name>
        <dbReference type="ChEBI" id="CHEBI:29105"/>
    </cofactor>
</comment>
<comment type="similarity">
    <text evidence="7">Belongs to the zinc-containing alcohol dehydrogenase family.</text>
</comment>
<keyword evidence="3 7" id="KW-0862">Zinc</keyword>